<evidence type="ECO:0000313" key="12">
    <source>
        <dbReference type="Proteomes" id="UP001246690"/>
    </source>
</evidence>
<dbReference type="NCBIfam" id="TIGR02494">
    <property type="entry name" value="PFLE_PFLC"/>
    <property type="match status" value="1"/>
</dbReference>
<dbReference type="PROSITE" id="PS01087">
    <property type="entry name" value="RADICAL_ACTIVATING"/>
    <property type="match status" value="1"/>
</dbReference>
<evidence type="ECO:0000313" key="11">
    <source>
        <dbReference type="EMBL" id="WMY75619.1"/>
    </source>
</evidence>
<dbReference type="Pfam" id="PF04055">
    <property type="entry name" value="Radical_SAM"/>
    <property type="match status" value="1"/>
</dbReference>
<dbReference type="PANTHER" id="PTHR30352:SF4">
    <property type="entry name" value="PYRUVATE FORMATE-LYASE 2-ACTIVATING ENZYME"/>
    <property type="match status" value="1"/>
</dbReference>
<evidence type="ECO:0000259" key="10">
    <source>
        <dbReference type="PROSITE" id="PS51918"/>
    </source>
</evidence>
<dbReference type="Gene3D" id="3.30.70.20">
    <property type="match status" value="1"/>
</dbReference>
<dbReference type="CDD" id="cd01335">
    <property type="entry name" value="Radical_SAM"/>
    <property type="match status" value="1"/>
</dbReference>
<dbReference type="Pfam" id="PF00037">
    <property type="entry name" value="Fer4"/>
    <property type="match status" value="1"/>
</dbReference>
<sequence>MKTTGIVFDIQKFCINDGPGVRTTVFLKGCQMRCLWCHNPESMSQRKQLSFNADKCLNCQACAQVCAHHRFVDGIHQIDFAACDGCGKCVEVCPAQALKIYGEEVTAEQIVQEVLKDKIYFAKTGGGITLSGGEALHQFTFALELAHLSKQAGLHVCLETNGASKSAHYQQIAPFVDCFLVDYKATGDKLHKTLTGLSRRLVDENMALLHQLGCPVILRCPLIPGYNLSLEHFQAIGEMVERFDNILHVEILPYHNFGARKAREIGEIYTVDSEMPDEATIQLWITALSRNGKIKVVHA</sequence>
<dbReference type="SFLD" id="SFLDG01066">
    <property type="entry name" value="organic_radical-activating_enz"/>
    <property type="match status" value="1"/>
</dbReference>
<dbReference type="EMBL" id="CP133838">
    <property type="protein sequence ID" value="WMY75619.1"/>
    <property type="molecule type" value="Genomic_DNA"/>
</dbReference>
<dbReference type="Gene3D" id="3.20.20.70">
    <property type="entry name" value="Aldolase class I"/>
    <property type="match status" value="1"/>
</dbReference>
<accession>A0ABY9SDP0</accession>
<dbReference type="InterPro" id="IPR001989">
    <property type="entry name" value="Radical_activat_CS"/>
</dbReference>
<evidence type="ECO:0000256" key="5">
    <source>
        <dbReference type="ARBA" id="ARBA00022723"/>
    </source>
</evidence>
<dbReference type="RefSeq" id="WP_309878053.1">
    <property type="nucleotide sequence ID" value="NZ_CP133838.1"/>
</dbReference>
<dbReference type="PROSITE" id="PS00198">
    <property type="entry name" value="4FE4S_FER_1"/>
    <property type="match status" value="1"/>
</dbReference>
<proteinExistence type="inferred from homology"/>
<keyword evidence="12" id="KW-1185">Reference proteome</keyword>
<comment type="similarity">
    <text evidence="2">Belongs to the organic radical-activating enzymes family.</text>
</comment>
<evidence type="ECO:0000256" key="2">
    <source>
        <dbReference type="ARBA" id="ARBA00009777"/>
    </source>
</evidence>
<dbReference type="Proteomes" id="UP001246690">
    <property type="component" value="Chromosome"/>
</dbReference>
<dbReference type="SFLD" id="SFLDS00029">
    <property type="entry name" value="Radical_SAM"/>
    <property type="match status" value="1"/>
</dbReference>
<dbReference type="PANTHER" id="PTHR30352">
    <property type="entry name" value="PYRUVATE FORMATE-LYASE-ACTIVATING ENZYME"/>
    <property type="match status" value="1"/>
</dbReference>
<dbReference type="SUPFAM" id="SSF102114">
    <property type="entry name" value="Radical SAM enzymes"/>
    <property type="match status" value="1"/>
</dbReference>
<evidence type="ECO:0000256" key="8">
    <source>
        <dbReference type="ARBA" id="ARBA00023014"/>
    </source>
</evidence>
<dbReference type="PIRSF" id="PIRSF000371">
    <property type="entry name" value="PFL_act_enz"/>
    <property type="match status" value="1"/>
</dbReference>
<dbReference type="InterPro" id="IPR017896">
    <property type="entry name" value="4Fe4S_Fe-S-bd"/>
</dbReference>
<dbReference type="PROSITE" id="PS51918">
    <property type="entry name" value="RADICAL_SAM"/>
    <property type="match status" value="1"/>
</dbReference>
<comment type="cofactor">
    <cofactor evidence="1">
        <name>[4Fe-4S] cluster</name>
        <dbReference type="ChEBI" id="CHEBI:49883"/>
    </cofactor>
</comment>
<name>A0ABY9SDP0_9ENTR</name>
<evidence type="ECO:0000256" key="7">
    <source>
        <dbReference type="ARBA" id="ARBA00023004"/>
    </source>
</evidence>
<keyword evidence="7" id="KW-0408">Iron</keyword>
<gene>
    <name evidence="11" type="ORF">RHD99_06640</name>
</gene>
<keyword evidence="3" id="KW-0004">4Fe-4S</keyword>
<feature type="domain" description="4Fe-4S ferredoxin-type" evidence="9">
    <location>
        <begin position="47"/>
        <end position="66"/>
    </location>
</feature>
<keyword evidence="8" id="KW-0411">Iron-sulfur</keyword>
<dbReference type="InterPro" id="IPR012839">
    <property type="entry name" value="Organic_radical_activase"/>
</dbReference>
<dbReference type="InterPro" id="IPR007197">
    <property type="entry name" value="rSAM"/>
</dbReference>
<dbReference type="InterPro" id="IPR017900">
    <property type="entry name" value="4Fe4S_Fe_S_CS"/>
</dbReference>
<dbReference type="InterPro" id="IPR013785">
    <property type="entry name" value="Aldolase_TIM"/>
</dbReference>
<dbReference type="SFLD" id="SFLDG01118">
    <property type="entry name" value="activating_enzymes__group_2"/>
    <property type="match status" value="1"/>
</dbReference>
<evidence type="ECO:0000256" key="1">
    <source>
        <dbReference type="ARBA" id="ARBA00001966"/>
    </source>
</evidence>
<dbReference type="InterPro" id="IPR040074">
    <property type="entry name" value="BssD/PflA/YjjW"/>
</dbReference>
<evidence type="ECO:0000256" key="3">
    <source>
        <dbReference type="ARBA" id="ARBA00022485"/>
    </source>
</evidence>
<keyword evidence="4" id="KW-0949">S-adenosyl-L-methionine</keyword>
<evidence type="ECO:0000256" key="6">
    <source>
        <dbReference type="ARBA" id="ARBA00023002"/>
    </source>
</evidence>
<keyword evidence="5" id="KW-0479">Metal-binding</keyword>
<dbReference type="InterPro" id="IPR034457">
    <property type="entry name" value="Organic_radical-activating"/>
</dbReference>
<dbReference type="InterPro" id="IPR058240">
    <property type="entry name" value="rSAM_sf"/>
</dbReference>
<evidence type="ECO:0000256" key="4">
    <source>
        <dbReference type="ARBA" id="ARBA00022691"/>
    </source>
</evidence>
<dbReference type="PROSITE" id="PS51379">
    <property type="entry name" value="4FE4S_FER_2"/>
    <property type="match status" value="2"/>
</dbReference>
<feature type="domain" description="Radical SAM core" evidence="10">
    <location>
        <begin position="16"/>
        <end position="286"/>
    </location>
</feature>
<reference evidence="11 12" key="1">
    <citation type="submission" date="2023-09" db="EMBL/GenBank/DDBJ databases">
        <title>Buttiauxella selenatireducens sp. nov., isolated from the rhizosphere of Cardamine hupingshanesis.</title>
        <authorList>
            <person name="Zhang S."/>
            <person name="Xu Z."/>
            <person name="Wang H."/>
            <person name="Guo Y."/>
        </authorList>
    </citation>
    <scope>NUCLEOTIDE SEQUENCE [LARGE SCALE GENOMIC DNA]</scope>
    <source>
        <strain evidence="11 12">R73</strain>
    </source>
</reference>
<evidence type="ECO:0000259" key="9">
    <source>
        <dbReference type="PROSITE" id="PS51379"/>
    </source>
</evidence>
<protein>
    <submittedName>
        <fullName evidence="11">Glycyl-radical enzyme activating protein</fullName>
    </submittedName>
</protein>
<keyword evidence="6" id="KW-0560">Oxidoreductase</keyword>
<feature type="domain" description="4Fe-4S ferredoxin-type" evidence="9">
    <location>
        <begin position="74"/>
        <end position="103"/>
    </location>
</feature>
<dbReference type="SUPFAM" id="SSF54862">
    <property type="entry name" value="4Fe-4S ferredoxins"/>
    <property type="match status" value="1"/>
</dbReference>
<organism evidence="11 12">
    <name type="scientific">Buttiauxella selenatireducens</name>
    <dbReference type="NCBI Taxonomy" id="3073902"/>
    <lineage>
        <taxon>Bacteria</taxon>
        <taxon>Pseudomonadati</taxon>
        <taxon>Pseudomonadota</taxon>
        <taxon>Gammaproteobacteria</taxon>
        <taxon>Enterobacterales</taxon>
        <taxon>Enterobacteriaceae</taxon>
        <taxon>Buttiauxella</taxon>
    </lineage>
</organism>